<evidence type="ECO:0000313" key="2">
    <source>
        <dbReference type="EMBL" id="OTY15192.1"/>
    </source>
</evidence>
<dbReference type="EMBL" id="NFDG01000121">
    <property type="protein sequence ID" value="OTY15192.1"/>
    <property type="molecule type" value="Genomic_DNA"/>
</dbReference>
<name>A0A243A9F1_BACTU</name>
<protein>
    <submittedName>
        <fullName evidence="2">Uncharacterized protein</fullName>
    </submittedName>
</protein>
<gene>
    <name evidence="2" type="ORF">BK732_18845</name>
</gene>
<keyword evidence="1" id="KW-0472">Membrane</keyword>
<keyword evidence="1" id="KW-1133">Transmembrane helix</keyword>
<reference evidence="2 3" key="1">
    <citation type="submission" date="2016-10" db="EMBL/GenBank/DDBJ databases">
        <title>Comparative genomics of Bacillus thuringiensis reveals a path to pathogens against multiple invertebrate hosts.</title>
        <authorList>
            <person name="Zheng J."/>
            <person name="Gao Q."/>
            <person name="Liu H."/>
            <person name="Peng D."/>
            <person name="Ruan L."/>
            <person name="Sun M."/>
        </authorList>
    </citation>
    <scope>NUCLEOTIDE SEQUENCE [LARGE SCALE GENOMIC DNA]</scope>
    <source>
        <strain evidence="2">BGSC 4BM1</strain>
    </source>
</reference>
<dbReference type="AlphaFoldDB" id="A0A243A9F1"/>
<proteinExistence type="predicted"/>
<dbReference type="RefSeq" id="WP_088033169.1">
    <property type="nucleotide sequence ID" value="NZ_NFDG01000121.1"/>
</dbReference>
<sequence>MKKILAISGVIGAFLIGFFIYYFNDNPDKQEPAAQLVNGMEDHLFGKSLVLDAKIDEFQNLNAVEEKTEIIVVGKKVKQEEPTIVYNKEGRIDIAYTLSNFAIDKVISGDSVTPGTEITILENEAYNKKVDMTYHIAGYELMEKDKEYLLFLRKSQTDPYYLITGVNYGKVPLKDENSSLKKSLNNANTDYAKEKLSEIDHQNLIKAEALKKYESSLK</sequence>
<evidence type="ECO:0000313" key="3">
    <source>
        <dbReference type="Proteomes" id="UP000194860"/>
    </source>
</evidence>
<dbReference type="Proteomes" id="UP000194860">
    <property type="component" value="Unassembled WGS sequence"/>
</dbReference>
<comment type="caution">
    <text evidence="2">The sequence shown here is derived from an EMBL/GenBank/DDBJ whole genome shotgun (WGS) entry which is preliminary data.</text>
</comment>
<keyword evidence="1" id="KW-0812">Transmembrane</keyword>
<accession>A0A243A9F1</accession>
<evidence type="ECO:0000256" key="1">
    <source>
        <dbReference type="SAM" id="Phobius"/>
    </source>
</evidence>
<feature type="transmembrane region" description="Helical" evidence="1">
    <location>
        <begin position="5"/>
        <end position="23"/>
    </location>
</feature>
<organism evidence="2 3">
    <name type="scientific">Bacillus thuringiensis serovar navarrensis</name>
    <dbReference type="NCBI Taxonomy" id="339658"/>
    <lineage>
        <taxon>Bacteria</taxon>
        <taxon>Bacillati</taxon>
        <taxon>Bacillota</taxon>
        <taxon>Bacilli</taxon>
        <taxon>Bacillales</taxon>
        <taxon>Bacillaceae</taxon>
        <taxon>Bacillus</taxon>
        <taxon>Bacillus cereus group</taxon>
    </lineage>
</organism>